<evidence type="ECO:0000313" key="1">
    <source>
        <dbReference type="EMBL" id="SPY44456.1"/>
    </source>
</evidence>
<organism evidence="1 2">
    <name type="scientific">Photobacterium damselae</name>
    <dbReference type="NCBI Taxonomy" id="38293"/>
    <lineage>
        <taxon>Bacteria</taxon>
        <taxon>Pseudomonadati</taxon>
        <taxon>Pseudomonadota</taxon>
        <taxon>Gammaproteobacteria</taxon>
        <taxon>Vibrionales</taxon>
        <taxon>Vibrionaceae</taxon>
        <taxon>Photobacterium</taxon>
    </lineage>
</organism>
<proteinExistence type="predicted"/>
<evidence type="ECO:0000313" key="2">
    <source>
        <dbReference type="Proteomes" id="UP000251647"/>
    </source>
</evidence>
<protein>
    <recommendedName>
        <fullName evidence="3">Outer membrane protein beta-barrel domain-containing protein</fullName>
    </recommendedName>
</protein>
<reference evidence="1 2" key="1">
    <citation type="submission" date="2018-06" db="EMBL/GenBank/DDBJ databases">
        <authorList>
            <consortium name="Pathogen Informatics"/>
            <person name="Doyle S."/>
        </authorList>
    </citation>
    <scope>NUCLEOTIDE SEQUENCE [LARGE SCALE GENOMIC DNA]</scope>
    <source>
        <strain evidence="1 2">NCTC11647</strain>
    </source>
</reference>
<dbReference type="OrthoDB" id="5897825at2"/>
<dbReference type="RefSeq" id="WP_085999149.1">
    <property type="nucleotide sequence ID" value="NZ_PYOG01000026.1"/>
</dbReference>
<evidence type="ECO:0008006" key="3">
    <source>
        <dbReference type="Google" id="ProtNLM"/>
    </source>
</evidence>
<dbReference type="Proteomes" id="UP000251647">
    <property type="component" value="Unassembled WGS sequence"/>
</dbReference>
<name>A0A2T3QEY7_PHODM</name>
<dbReference type="AlphaFoldDB" id="A0A2T3QEY7"/>
<gene>
    <name evidence="1" type="ORF">NCTC11647_03401</name>
</gene>
<dbReference type="EMBL" id="UATL01000005">
    <property type="protein sequence ID" value="SPY44456.1"/>
    <property type="molecule type" value="Genomic_DNA"/>
</dbReference>
<sequence>MNKKWLAIALLMSTSASANIHFSPDIKLGPYYLGLGAQVGLQDVMSVESVYGSFGYMDSTFLSDKETMSHYRIGTQYKEQSKGIYSVQLEAGVAKYKGARYYWRDKETKESYGPSIAGALVFNNSSPFQVRVGAELSYFKKSYLPSRLAPNVTLGILMPL</sequence>
<accession>A0A2T3QEY7</accession>